<dbReference type="Gene3D" id="3.40.50.720">
    <property type="entry name" value="NAD(P)-binding Rossmann-like Domain"/>
    <property type="match status" value="1"/>
</dbReference>
<name>A0A2H5QX55_CITUN</name>
<dbReference type="GO" id="GO:0080019">
    <property type="term" value="F:alcohol-forming very long-chain fatty acyl-CoA reductase activity"/>
    <property type="evidence" value="ECO:0007669"/>
    <property type="project" value="InterPro"/>
</dbReference>
<dbReference type="GO" id="GO:0010345">
    <property type="term" value="P:suberin biosynthetic process"/>
    <property type="evidence" value="ECO:0007669"/>
    <property type="project" value="TreeGrafter"/>
</dbReference>
<proteinExistence type="predicted"/>
<evidence type="ECO:0008006" key="3">
    <source>
        <dbReference type="Google" id="ProtNLM"/>
    </source>
</evidence>
<organism evidence="1 2">
    <name type="scientific">Citrus unshiu</name>
    <name type="common">Satsuma mandarin</name>
    <name type="synonym">Citrus nobilis var. unshiu</name>
    <dbReference type="NCBI Taxonomy" id="55188"/>
    <lineage>
        <taxon>Eukaryota</taxon>
        <taxon>Viridiplantae</taxon>
        <taxon>Streptophyta</taxon>
        <taxon>Embryophyta</taxon>
        <taxon>Tracheophyta</taxon>
        <taxon>Spermatophyta</taxon>
        <taxon>Magnoliopsida</taxon>
        <taxon>eudicotyledons</taxon>
        <taxon>Gunneridae</taxon>
        <taxon>Pentapetalae</taxon>
        <taxon>rosids</taxon>
        <taxon>malvids</taxon>
        <taxon>Sapindales</taxon>
        <taxon>Rutaceae</taxon>
        <taxon>Aurantioideae</taxon>
        <taxon>Citrus</taxon>
    </lineage>
</organism>
<keyword evidence="2" id="KW-1185">Reference proteome</keyword>
<dbReference type="GO" id="GO:0035336">
    <property type="term" value="P:long-chain fatty-acyl-CoA metabolic process"/>
    <property type="evidence" value="ECO:0007669"/>
    <property type="project" value="TreeGrafter"/>
</dbReference>
<dbReference type="Proteomes" id="UP000236630">
    <property type="component" value="Unassembled WGS sequence"/>
</dbReference>
<dbReference type="EMBL" id="BDQV01001115">
    <property type="protein sequence ID" value="GAY69157.1"/>
    <property type="molecule type" value="Genomic_DNA"/>
</dbReference>
<dbReference type="STRING" id="55188.A0A2H5QX55"/>
<sequence>NHQCPFCGNRSGKITMLVRDTETVFDMIPADMVVNAMIVAMVAHAKQSSYVNIYRVGSSLRNPVTSMNILDYSFDYFTKKSWIDNIGKPVKVTKVIIFSRMVGFHGYMKIQYLLPLKLSGFTCRDYNWQNTLCCQYFEGMLTGRRRKTNFVMPLVEIYGPHLLSNATFADRNTEKLRMATRENMMETDIFSFILSALIGKITS</sequence>
<evidence type="ECO:0000313" key="1">
    <source>
        <dbReference type="EMBL" id="GAY69157.1"/>
    </source>
</evidence>
<protein>
    <recommendedName>
        <fullName evidence="3">Alcohol-forming fatty acyl-CoA reductase</fullName>
    </recommendedName>
</protein>
<comment type="caution">
    <text evidence="1">The sequence shown here is derived from an EMBL/GenBank/DDBJ whole genome shotgun (WGS) entry which is preliminary data.</text>
</comment>
<evidence type="ECO:0000313" key="2">
    <source>
        <dbReference type="Proteomes" id="UP000236630"/>
    </source>
</evidence>
<gene>
    <name evidence="1" type="ORF">CUMW_269840</name>
</gene>
<dbReference type="PANTHER" id="PTHR11011">
    <property type="entry name" value="MALE STERILITY PROTEIN 2-RELATED"/>
    <property type="match status" value="1"/>
</dbReference>
<accession>A0A2H5QX55</accession>
<dbReference type="AlphaFoldDB" id="A0A2H5QX55"/>
<feature type="non-terminal residue" evidence="1">
    <location>
        <position position="1"/>
    </location>
</feature>
<reference evidence="1 2" key="1">
    <citation type="journal article" date="2017" name="Front. Genet.">
        <title>Draft sequencing of the heterozygous diploid genome of Satsuma (Citrus unshiu Marc.) using a hybrid assembly approach.</title>
        <authorList>
            <person name="Shimizu T."/>
            <person name="Tanizawa Y."/>
            <person name="Mochizuki T."/>
            <person name="Nagasaki H."/>
            <person name="Yoshioka T."/>
            <person name="Toyoda A."/>
            <person name="Fujiyama A."/>
            <person name="Kaminuma E."/>
            <person name="Nakamura Y."/>
        </authorList>
    </citation>
    <scope>NUCLEOTIDE SEQUENCE [LARGE SCALE GENOMIC DNA]</scope>
    <source>
        <strain evidence="2">cv. Miyagawa wase</strain>
    </source>
</reference>
<dbReference type="PANTHER" id="PTHR11011:SF99">
    <property type="entry name" value="FATTY ACYL-COA REDUCTASE 3"/>
    <property type="match status" value="1"/>
</dbReference>
<dbReference type="InterPro" id="IPR026055">
    <property type="entry name" value="FAR"/>
</dbReference>